<accession>A0A3N0GAJ4</accession>
<keyword evidence="3" id="KW-1185">Reference proteome</keyword>
<dbReference type="EMBL" id="RJLS01000002">
    <property type="protein sequence ID" value="RNM26927.1"/>
    <property type="molecule type" value="Genomic_DNA"/>
</dbReference>
<dbReference type="Pfam" id="PF14070">
    <property type="entry name" value="YjfB_motility"/>
    <property type="match status" value="1"/>
</dbReference>
<dbReference type="Proteomes" id="UP000276061">
    <property type="component" value="Unassembled WGS sequence"/>
</dbReference>
<reference evidence="3 4" key="1">
    <citation type="submission" date="2018-11" db="EMBL/GenBank/DDBJ databases">
        <title>Characterization of surface water Dickeya isolates.</title>
        <authorList>
            <person name="Van Gijsegem F."/>
            <person name="Pedron J."/>
        </authorList>
    </citation>
    <scope>NUCLEOTIDE SEQUENCE [LARGE SCALE GENOMIC DNA]</scope>
    <source>
        <strain evidence="1 4">FVG1-MFV-O17</strain>
        <strain evidence="2 3">FVG10-MFV-A16</strain>
    </source>
</reference>
<dbReference type="InterPro" id="IPR025906">
    <property type="entry name" value="YjfB_motility"/>
</dbReference>
<dbReference type="EMBL" id="RJLR01000006">
    <property type="protein sequence ID" value="RNM09246.1"/>
    <property type="molecule type" value="Genomic_DNA"/>
</dbReference>
<evidence type="ECO:0000313" key="4">
    <source>
        <dbReference type="Proteomes" id="UP000276061"/>
    </source>
</evidence>
<name>A0A3N0GAJ4_9GAMM</name>
<organism evidence="1 4">
    <name type="scientific">Dickeya undicola</name>
    <dbReference type="NCBI Taxonomy" id="1577887"/>
    <lineage>
        <taxon>Bacteria</taxon>
        <taxon>Pseudomonadati</taxon>
        <taxon>Pseudomonadota</taxon>
        <taxon>Gammaproteobacteria</taxon>
        <taxon>Enterobacterales</taxon>
        <taxon>Pectobacteriaceae</taxon>
        <taxon>Dickeya</taxon>
    </lineage>
</organism>
<dbReference type="OrthoDB" id="6505528at2"/>
<sequence length="62" mass="6554">MDVSQIASLSTGLSNMQLSSEIGTTVLKKSLENQKNTVTNLIESIPQLPANPAIGRNINTTA</sequence>
<evidence type="ECO:0000313" key="1">
    <source>
        <dbReference type="EMBL" id="RNM09246.1"/>
    </source>
</evidence>
<dbReference type="Proteomes" id="UP000271870">
    <property type="component" value="Unassembled WGS sequence"/>
</dbReference>
<comment type="caution">
    <text evidence="1">The sequence shown here is derived from an EMBL/GenBank/DDBJ whole genome shotgun (WGS) entry which is preliminary data.</text>
</comment>
<evidence type="ECO:0000313" key="2">
    <source>
        <dbReference type="EMBL" id="RNM26927.1"/>
    </source>
</evidence>
<gene>
    <name evidence="1" type="ORF">EF878_02580</name>
    <name evidence="2" type="ORF">EFS38_04110</name>
</gene>
<dbReference type="AlphaFoldDB" id="A0A3N0GAJ4"/>
<evidence type="ECO:0000313" key="3">
    <source>
        <dbReference type="Proteomes" id="UP000271870"/>
    </source>
</evidence>
<dbReference type="RefSeq" id="WP_033567865.1">
    <property type="nucleotide sequence ID" value="NZ_JBPWOM010000016.1"/>
</dbReference>
<proteinExistence type="predicted"/>
<protein>
    <submittedName>
        <fullName evidence="1 2">Motility protein</fullName>
    </submittedName>
</protein>